<gene>
    <name evidence="8" type="ORF">DU473_08175</name>
</gene>
<dbReference type="SUPFAM" id="SSF103190">
    <property type="entry name" value="Sensory domain-like"/>
    <property type="match status" value="1"/>
</dbReference>
<accession>A0A4Q9JSC5</accession>
<dbReference type="Gene3D" id="3.30.450.20">
    <property type="entry name" value="PAS domain"/>
    <property type="match status" value="1"/>
</dbReference>
<evidence type="ECO:0000313" key="8">
    <source>
        <dbReference type="EMBL" id="TBR78318.1"/>
    </source>
</evidence>
<dbReference type="GO" id="GO:0005886">
    <property type="term" value="C:plasma membrane"/>
    <property type="evidence" value="ECO:0007669"/>
    <property type="project" value="UniProtKB-SubCell"/>
</dbReference>
<reference evidence="8 9" key="1">
    <citation type="submission" date="2018-07" db="EMBL/GenBank/DDBJ databases">
        <title>Campylobacter zealandensis sp. nov., isolated from birds and water in New Zealand.</title>
        <authorList>
            <person name="Wilkinson D.A."/>
            <person name="Biggs P.J."/>
            <person name="French N.P."/>
            <person name="Midwinter A.C."/>
        </authorList>
    </citation>
    <scope>NUCLEOTIDE SEQUENCE [LARGE SCALE GENOMIC DNA]</scope>
    <source>
        <strain evidence="8 9">B423b</strain>
    </source>
</reference>
<evidence type="ECO:0000256" key="6">
    <source>
        <dbReference type="SAM" id="Phobius"/>
    </source>
</evidence>
<sequence>MENIGDDLKLLREAGGFLAAYIAQPDGELVVSDTDSDAKGKNFGIYGKADNYDARTRDYYQEALKTNGIYITPSYIDVTSNLPCFTYSKALYKDGKFIGVLAIDVLVEDLQKEFETNPGNSLLFDKNNQIFIATQKKLLDSSVDHTPVINAYKENGDYKFFSYNLKEEERLGICAKVSEYTICSTESAQVVNEPVTKMAFIQTIVVIIMIAFALIFLYLVNNYFLSPLTTIQNGLNSFFDFINHKTNNVSTINIKTNDEFGQISNAI</sequence>
<dbReference type="InterPro" id="IPR033479">
    <property type="entry name" value="dCache_1"/>
</dbReference>
<evidence type="ECO:0000256" key="3">
    <source>
        <dbReference type="ARBA" id="ARBA00022692"/>
    </source>
</evidence>
<evidence type="ECO:0000256" key="4">
    <source>
        <dbReference type="ARBA" id="ARBA00022989"/>
    </source>
</evidence>
<evidence type="ECO:0000256" key="5">
    <source>
        <dbReference type="ARBA" id="ARBA00023136"/>
    </source>
</evidence>
<organism evidence="8 9">
    <name type="scientific">Campylobacter novaezeelandiae</name>
    <dbReference type="NCBI Taxonomy" id="2267891"/>
    <lineage>
        <taxon>Bacteria</taxon>
        <taxon>Pseudomonadati</taxon>
        <taxon>Campylobacterota</taxon>
        <taxon>Epsilonproteobacteria</taxon>
        <taxon>Campylobacterales</taxon>
        <taxon>Campylobacteraceae</taxon>
        <taxon>Campylobacter</taxon>
    </lineage>
</organism>
<dbReference type="AlphaFoldDB" id="A0A4Q9JSC5"/>
<dbReference type="CDD" id="cd18773">
    <property type="entry name" value="PDC1_HK_sensor"/>
    <property type="match status" value="1"/>
</dbReference>
<comment type="caution">
    <text evidence="8">The sequence shown here is derived from an EMBL/GenBank/DDBJ whole genome shotgun (WGS) entry which is preliminary data.</text>
</comment>
<feature type="transmembrane region" description="Helical" evidence="6">
    <location>
        <begin position="199"/>
        <end position="220"/>
    </location>
</feature>
<proteinExistence type="predicted"/>
<keyword evidence="4 6" id="KW-1133">Transmembrane helix</keyword>
<protein>
    <submittedName>
        <fullName evidence="8">Methyl-accepting chemotaxis protein</fullName>
    </submittedName>
</protein>
<dbReference type="Gene3D" id="6.10.340.10">
    <property type="match status" value="1"/>
</dbReference>
<keyword evidence="2" id="KW-1003">Cell membrane</keyword>
<keyword evidence="3 6" id="KW-0812">Transmembrane</keyword>
<dbReference type="EMBL" id="QPGR01000034">
    <property type="protein sequence ID" value="TBR78318.1"/>
    <property type="molecule type" value="Genomic_DNA"/>
</dbReference>
<feature type="domain" description="Cache" evidence="7">
    <location>
        <begin position="6"/>
        <end position="173"/>
    </location>
</feature>
<keyword evidence="5 6" id="KW-0472">Membrane</keyword>
<keyword evidence="9" id="KW-1185">Reference proteome</keyword>
<feature type="non-terminal residue" evidence="8">
    <location>
        <position position="267"/>
    </location>
</feature>
<dbReference type="Pfam" id="PF02743">
    <property type="entry name" value="dCache_1"/>
    <property type="match status" value="1"/>
</dbReference>
<evidence type="ECO:0000313" key="9">
    <source>
        <dbReference type="Proteomes" id="UP000292583"/>
    </source>
</evidence>
<comment type="subcellular location">
    <subcellularLocation>
        <location evidence="1">Cell membrane</location>
        <topology evidence="1">Multi-pass membrane protein</topology>
    </subcellularLocation>
</comment>
<dbReference type="InterPro" id="IPR029151">
    <property type="entry name" value="Sensor-like_sf"/>
</dbReference>
<evidence type="ECO:0000256" key="2">
    <source>
        <dbReference type="ARBA" id="ARBA00022475"/>
    </source>
</evidence>
<dbReference type="Proteomes" id="UP000292583">
    <property type="component" value="Unassembled WGS sequence"/>
</dbReference>
<name>A0A4Q9JSC5_9BACT</name>
<evidence type="ECO:0000259" key="7">
    <source>
        <dbReference type="Pfam" id="PF02743"/>
    </source>
</evidence>
<evidence type="ECO:0000256" key="1">
    <source>
        <dbReference type="ARBA" id="ARBA00004651"/>
    </source>
</evidence>